<dbReference type="RefSeq" id="XP_029347361.1">
    <property type="nucleotide sequence ID" value="XM_029491501.1"/>
</dbReference>
<dbReference type="EnsemblMetazoa" id="XM_029491501.1">
    <property type="protein sequence ID" value="XP_029347361.1"/>
    <property type="gene ID" value="LOC103307652"/>
</dbReference>
<dbReference type="GeneID" id="103307652"/>
<accession>A0A8R2NV26</accession>
<sequence>MKIKILKVYSLIYHLTDSSEAFRLSVKQKSSSKHRLEYPNFPLKKIENHNSENNAVCSEKTNTPRLSNELGSTTLEGRSSSASKVELENISYSNVIDNGKYFVFKIVKYNTVDILRTSS</sequence>
<dbReference type="Proteomes" id="UP000007819">
    <property type="component" value="Chromosome A3"/>
</dbReference>
<proteinExistence type="predicted"/>
<reference evidence="3" key="1">
    <citation type="submission" date="2010-06" db="EMBL/GenBank/DDBJ databases">
        <authorList>
            <person name="Jiang H."/>
            <person name="Abraham K."/>
            <person name="Ali S."/>
            <person name="Alsbrooks S.L."/>
            <person name="Anim B.N."/>
            <person name="Anosike U.S."/>
            <person name="Attaway T."/>
            <person name="Bandaranaike D.P."/>
            <person name="Battles P.K."/>
            <person name="Bell S.N."/>
            <person name="Bell A.V."/>
            <person name="Beltran B."/>
            <person name="Bickham C."/>
            <person name="Bustamante Y."/>
            <person name="Caleb T."/>
            <person name="Canada A."/>
            <person name="Cardenas V."/>
            <person name="Carter K."/>
            <person name="Chacko J."/>
            <person name="Chandrabose M.N."/>
            <person name="Chavez D."/>
            <person name="Chavez A."/>
            <person name="Chen L."/>
            <person name="Chu H.-S."/>
            <person name="Claassen K.J."/>
            <person name="Cockrell R."/>
            <person name="Collins M."/>
            <person name="Cooper J.A."/>
            <person name="Cree A."/>
            <person name="Curry S.M."/>
            <person name="Da Y."/>
            <person name="Dao M.D."/>
            <person name="Das B."/>
            <person name="Davila M.-L."/>
            <person name="Davy-Carroll L."/>
            <person name="Denson S."/>
            <person name="Dinh H."/>
            <person name="Ebong V.E."/>
            <person name="Edwards J.R."/>
            <person name="Egan A."/>
            <person name="El-Daye J."/>
            <person name="Escobedo L."/>
            <person name="Fernandez S."/>
            <person name="Fernando P.R."/>
            <person name="Flagg N."/>
            <person name="Forbes L.D."/>
            <person name="Fowler R.G."/>
            <person name="Fu Q."/>
            <person name="Gabisi R.A."/>
            <person name="Ganer J."/>
            <person name="Garbino Pronczuk A."/>
            <person name="Garcia R.M."/>
            <person name="Garner T."/>
            <person name="Garrett T.E."/>
            <person name="Gonzalez D.A."/>
            <person name="Hamid H."/>
            <person name="Hawkins E.S."/>
            <person name="Hirani K."/>
            <person name="Hogues M.E."/>
            <person name="Hollins B."/>
            <person name="Hsiao C.-H."/>
            <person name="Jabil R."/>
            <person name="James M.L."/>
            <person name="Jhangiani S.N."/>
            <person name="Johnson B."/>
            <person name="Johnson Q."/>
            <person name="Joshi V."/>
            <person name="Kalu J.B."/>
            <person name="Kam C."/>
            <person name="Kashfia A."/>
            <person name="Keebler J."/>
            <person name="Kisamo H."/>
            <person name="Kovar C.L."/>
            <person name="Lago L.A."/>
            <person name="Lai C.-Y."/>
            <person name="Laidlaw J."/>
            <person name="Lara F."/>
            <person name="Le T.-K."/>
            <person name="Lee S.L."/>
            <person name="Legall F.H."/>
            <person name="Lemon S.J."/>
            <person name="Lewis L.R."/>
            <person name="Li B."/>
            <person name="Liu Y."/>
            <person name="Liu Y.-S."/>
            <person name="Lopez J."/>
            <person name="Lozado R.J."/>
            <person name="Lu J."/>
            <person name="Madu R.C."/>
            <person name="Maheshwari M."/>
            <person name="Maheshwari R."/>
            <person name="Malloy K."/>
            <person name="Martinez E."/>
            <person name="Mathew T."/>
            <person name="Mercado I.C."/>
            <person name="Mercado C."/>
            <person name="Meyer B."/>
            <person name="Montgomery K."/>
            <person name="Morgan M.B."/>
            <person name="Munidasa M."/>
            <person name="Nazareth L.V."/>
            <person name="Nelson J."/>
            <person name="Ng B.M."/>
            <person name="Nguyen N.B."/>
            <person name="Nguyen P.Q."/>
            <person name="Nguyen T."/>
            <person name="Obregon M."/>
            <person name="Okwuonu G.O."/>
            <person name="Onwere C.G."/>
            <person name="Orozco G."/>
            <person name="Parra A."/>
            <person name="Patel S."/>
            <person name="Patil S."/>
            <person name="Perez A."/>
            <person name="Perez Y."/>
            <person name="Pham C."/>
            <person name="Primus E.L."/>
            <person name="Pu L.-L."/>
            <person name="Puazo M."/>
            <person name="Qin X."/>
            <person name="Quiroz J.B."/>
            <person name="Reese J."/>
            <person name="Richards S."/>
            <person name="Rives C.M."/>
            <person name="Robberts R."/>
            <person name="Ruiz S.J."/>
            <person name="Ruiz M.J."/>
            <person name="Santibanez J."/>
            <person name="Schneider B.W."/>
            <person name="Sisson I."/>
            <person name="Smith M."/>
            <person name="Sodergren E."/>
            <person name="Song X.-Z."/>
            <person name="Song B.B."/>
            <person name="Summersgill H."/>
            <person name="Thelus R."/>
            <person name="Thornton R.D."/>
            <person name="Trejos Z.Y."/>
            <person name="Usmani K."/>
            <person name="Vattathil S."/>
            <person name="Villasana D."/>
            <person name="Walker D.L."/>
            <person name="Wang S."/>
            <person name="Wang K."/>
            <person name="White C.S."/>
            <person name="Williams A.C."/>
            <person name="Williamson J."/>
            <person name="Wilson K."/>
            <person name="Woghiren I.O."/>
            <person name="Woodworth J.R."/>
            <person name="Worley K.C."/>
            <person name="Wright R.A."/>
            <person name="Wu W."/>
            <person name="Young L."/>
            <person name="Zhang L."/>
            <person name="Zhang J."/>
            <person name="Zhu Y."/>
            <person name="Muzny D.M."/>
            <person name="Weinstock G."/>
            <person name="Gibbs R.A."/>
        </authorList>
    </citation>
    <scope>NUCLEOTIDE SEQUENCE [LARGE SCALE GENOMIC DNA]</scope>
    <source>
        <strain evidence="3">LSR1</strain>
    </source>
</reference>
<organism evidence="2 3">
    <name type="scientific">Acyrthosiphon pisum</name>
    <name type="common">Pea aphid</name>
    <dbReference type="NCBI Taxonomy" id="7029"/>
    <lineage>
        <taxon>Eukaryota</taxon>
        <taxon>Metazoa</taxon>
        <taxon>Ecdysozoa</taxon>
        <taxon>Arthropoda</taxon>
        <taxon>Hexapoda</taxon>
        <taxon>Insecta</taxon>
        <taxon>Pterygota</taxon>
        <taxon>Neoptera</taxon>
        <taxon>Paraneoptera</taxon>
        <taxon>Hemiptera</taxon>
        <taxon>Sternorrhyncha</taxon>
        <taxon>Aphidomorpha</taxon>
        <taxon>Aphidoidea</taxon>
        <taxon>Aphididae</taxon>
        <taxon>Macrosiphini</taxon>
        <taxon>Acyrthosiphon</taxon>
    </lineage>
</organism>
<feature type="region of interest" description="Disordered" evidence="1">
    <location>
        <begin position="52"/>
        <end position="78"/>
    </location>
</feature>
<dbReference type="AlphaFoldDB" id="A0A8R2NV26"/>
<evidence type="ECO:0000313" key="2">
    <source>
        <dbReference type="EnsemblMetazoa" id="XP_029347361.1"/>
    </source>
</evidence>
<dbReference type="KEGG" id="api:103307652"/>
<reference evidence="2" key="2">
    <citation type="submission" date="2022-06" db="UniProtKB">
        <authorList>
            <consortium name="EnsemblMetazoa"/>
        </authorList>
    </citation>
    <scope>IDENTIFICATION</scope>
</reference>
<keyword evidence="3" id="KW-1185">Reference proteome</keyword>
<name>A0A8R2NV26_ACYPI</name>
<evidence type="ECO:0000313" key="3">
    <source>
        <dbReference type="Proteomes" id="UP000007819"/>
    </source>
</evidence>
<protein>
    <submittedName>
        <fullName evidence="2">Uncharacterized protein</fullName>
    </submittedName>
</protein>
<evidence type="ECO:0000256" key="1">
    <source>
        <dbReference type="SAM" id="MobiDB-lite"/>
    </source>
</evidence>